<evidence type="ECO:0000256" key="4">
    <source>
        <dbReference type="ARBA" id="ARBA00022448"/>
    </source>
</evidence>
<protein>
    <recommendedName>
        <fullName evidence="8">Exportin-4</fullName>
    </recommendedName>
</protein>
<evidence type="ECO:0000256" key="7">
    <source>
        <dbReference type="ARBA" id="ARBA00023242"/>
    </source>
</evidence>
<evidence type="ECO:0000256" key="5">
    <source>
        <dbReference type="ARBA" id="ARBA00022490"/>
    </source>
</evidence>
<reference evidence="11 12" key="1">
    <citation type="submission" date="2018-08" db="EMBL/GenBank/DDBJ databases">
        <title>Aphanomyces genome sequencing and annotation.</title>
        <authorList>
            <person name="Minardi D."/>
            <person name="Oidtmann B."/>
            <person name="Van Der Giezen M."/>
            <person name="Studholme D.J."/>
        </authorList>
    </citation>
    <scope>NUCLEOTIDE SEQUENCE [LARGE SCALE GENOMIC DNA]</scope>
    <source>
        <strain evidence="11 12">Si</strain>
    </source>
</reference>
<evidence type="ECO:0000259" key="10">
    <source>
        <dbReference type="Pfam" id="PF08767"/>
    </source>
</evidence>
<keyword evidence="5" id="KW-0963">Cytoplasm</keyword>
<keyword evidence="4" id="KW-0813">Transport</keyword>
<evidence type="ECO:0000256" key="8">
    <source>
        <dbReference type="ARBA" id="ARBA00040444"/>
    </source>
</evidence>
<dbReference type="SUPFAM" id="SSF48371">
    <property type="entry name" value="ARM repeat"/>
    <property type="match status" value="2"/>
</dbReference>
<comment type="caution">
    <text evidence="11">The sequence shown here is derived from an EMBL/GenBank/DDBJ whole genome shotgun (WGS) entry which is preliminary data.</text>
</comment>
<evidence type="ECO:0000256" key="9">
    <source>
        <dbReference type="SAM" id="Coils"/>
    </source>
</evidence>
<comment type="similarity">
    <text evidence="3">Belongs to the exportin family.</text>
</comment>
<dbReference type="InterPro" id="IPR011989">
    <property type="entry name" value="ARM-like"/>
</dbReference>
<proteinExistence type="inferred from homology"/>
<name>A0A3R6W1N1_APHAT</name>
<dbReference type="InterPro" id="IPR044189">
    <property type="entry name" value="XPO4/7-like"/>
</dbReference>
<dbReference type="PANTHER" id="PTHR12596">
    <property type="entry name" value="EXPORTIN 4,7-RELATED"/>
    <property type="match status" value="1"/>
</dbReference>
<comment type="subcellular location">
    <subcellularLocation>
        <location evidence="2">Cytoplasm</location>
    </subcellularLocation>
    <subcellularLocation>
        <location evidence="1">Nucleus</location>
    </subcellularLocation>
</comment>
<feature type="coiled-coil region" evidence="9">
    <location>
        <begin position="386"/>
        <end position="413"/>
    </location>
</feature>
<dbReference type="GO" id="GO:0005643">
    <property type="term" value="C:nuclear pore"/>
    <property type="evidence" value="ECO:0007669"/>
    <property type="project" value="TreeGrafter"/>
</dbReference>
<accession>A0A3R6W1N1</accession>
<evidence type="ECO:0000256" key="6">
    <source>
        <dbReference type="ARBA" id="ARBA00022927"/>
    </source>
</evidence>
<dbReference type="AlphaFoldDB" id="A0A3R6W1N1"/>
<dbReference type="Gene3D" id="1.25.10.10">
    <property type="entry name" value="Leucine-rich Repeat Variant"/>
    <property type="match status" value="1"/>
</dbReference>
<organism evidence="11 12">
    <name type="scientific">Aphanomyces astaci</name>
    <name type="common">Crayfish plague agent</name>
    <dbReference type="NCBI Taxonomy" id="112090"/>
    <lineage>
        <taxon>Eukaryota</taxon>
        <taxon>Sar</taxon>
        <taxon>Stramenopiles</taxon>
        <taxon>Oomycota</taxon>
        <taxon>Saprolegniomycetes</taxon>
        <taxon>Saprolegniales</taxon>
        <taxon>Verrucalvaceae</taxon>
        <taxon>Aphanomyces</taxon>
    </lineage>
</organism>
<dbReference type="InterPro" id="IPR014877">
    <property type="entry name" value="XPO1_C_dom"/>
</dbReference>
<gene>
    <name evidence="11" type="ORF">DYB34_008644</name>
</gene>
<evidence type="ECO:0000313" key="12">
    <source>
        <dbReference type="Proteomes" id="UP000283543"/>
    </source>
</evidence>
<keyword evidence="6" id="KW-0653">Protein transport</keyword>
<keyword evidence="7" id="KW-0539">Nucleus</keyword>
<sequence>MCEALVRIIVPDAPDQLAPFVSEWHRCLDMMTQSSSTTTHSHIQVESILELYAGLARSSERTLETFQPVPSIVPLVLKCACDFVEANLAYLSLEKAMDLYGHCDRLIGTFCVTNSVTQRSAISDDELQFEDMFMLLTLLSHLVAKDVIDFADDTANSAGVVADVVFSGLNQVIPLMTHDLLQYPKLSVQYFTLVSYLVDVYPDKVVRLNPSLLHQLLQSLVVGMRHTNTDIVRYSFQSVGELAACQLRQPTAASTGLLGQFIPVVLQMLVFEAAAAVVVDGAALALYSLFLVERRNIESIAHAFCAGMDSPLQDTMMHALGQLMHSLPPPQPQTAASVGHARKHRAHFKAQIFNRRSNMQDVDVAKQAQKRLKRRGYIRKMMQQYRQKEKMEVVFLQSQAEQLELELKHLLNHHNPLAMLPWKEVAAALDTDKQLAMSQKQALADQVTEVQTLIRDMSKWVTAHTSIPTSLSSRPAGWRNISLLGNHTSRVTGKEWITKHMQHNATNMFRQHGFPSLESAPFQDTDVVFSEHHFTFVRRAQYDVPVGFPLELHLRVFHEFLCDALMVNGLSGVSVPTVVEREASTTLHRLITCRNEGVNLLCGRFTDGADRGLVVAQQIQHDDLWPHDLPQRNRMLWFERITLPGGQRSVVRMLYMMGQTQSPRDGYVSLHEEAQEWGGNLQNLPQDMQEVRYRHDSQAYGQLLSAQAVERNRALVAALMAPPPKKQLASDWSTPPRLAK</sequence>
<dbReference type="GO" id="GO:0005737">
    <property type="term" value="C:cytoplasm"/>
    <property type="evidence" value="ECO:0007669"/>
    <property type="project" value="UniProtKB-SubCell"/>
</dbReference>
<dbReference type="GO" id="GO:0005049">
    <property type="term" value="F:nuclear export signal receptor activity"/>
    <property type="evidence" value="ECO:0007669"/>
    <property type="project" value="InterPro"/>
</dbReference>
<evidence type="ECO:0000256" key="1">
    <source>
        <dbReference type="ARBA" id="ARBA00004123"/>
    </source>
</evidence>
<dbReference type="InterPro" id="IPR016024">
    <property type="entry name" value="ARM-type_fold"/>
</dbReference>
<dbReference type="GO" id="GO:0006611">
    <property type="term" value="P:protein export from nucleus"/>
    <property type="evidence" value="ECO:0007669"/>
    <property type="project" value="TreeGrafter"/>
</dbReference>
<dbReference type="VEuPathDB" id="FungiDB:H257_15701"/>
<evidence type="ECO:0000313" key="11">
    <source>
        <dbReference type="EMBL" id="RHY49174.1"/>
    </source>
</evidence>
<dbReference type="VEuPathDB" id="FungiDB:H257_15700"/>
<keyword evidence="9" id="KW-0175">Coiled coil</keyword>
<evidence type="ECO:0000256" key="2">
    <source>
        <dbReference type="ARBA" id="ARBA00004496"/>
    </source>
</evidence>
<feature type="domain" description="Exportin-1 C-terminal" evidence="10">
    <location>
        <begin position="169"/>
        <end position="242"/>
    </location>
</feature>
<evidence type="ECO:0000256" key="3">
    <source>
        <dbReference type="ARBA" id="ARBA00009466"/>
    </source>
</evidence>
<dbReference type="EMBL" id="QUTB01006624">
    <property type="protein sequence ID" value="RHY49174.1"/>
    <property type="molecule type" value="Genomic_DNA"/>
</dbReference>
<dbReference type="PANTHER" id="PTHR12596:SF1">
    <property type="entry name" value="EXPORTIN-4"/>
    <property type="match status" value="1"/>
</dbReference>
<dbReference type="Proteomes" id="UP000283543">
    <property type="component" value="Unassembled WGS sequence"/>
</dbReference>
<dbReference type="Pfam" id="PF08767">
    <property type="entry name" value="CRM1_C"/>
    <property type="match status" value="1"/>
</dbReference>